<gene>
    <name evidence="1" type="ORF">NEZAVI_LOCUS13788</name>
</gene>
<organism evidence="1 2">
    <name type="scientific">Nezara viridula</name>
    <name type="common">Southern green stink bug</name>
    <name type="synonym">Cimex viridulus</name>
    <dbReference type="NCBI Taxonomy" id="85310"/>
    <lineage>
        <taxon>Eukaryota</taxon>
        <taxon>Metazoa</taxon>
        <taxon>Ecdysozoa</taxon>
        <taxon>Arthropoda</taxon>
        <taxon>Hexapoda</taxon>
        <taxon>Insecta</taxon>
        <taxon>Pterygota</taxon>
        <taxon>Neoptera</taxon>
        <taxon>Paraneoptera</taxon>
        <taxon>Hemiptera</taxon>
        <taxon>Heteroptera</taxon>
        <taxon>Panheteroptera</taxon>
        <taxon>Pentatomomorpha</taxon>
        <taxon>Pentatomoidea</taxon>
        <taxon>Pentatomidae</taxon>
        <taxon>Pentatominae</taxon>
        <taxon>Nezara</taxon>
    </lineage>
</organism>
<sequence length="128" mass="14239">MMTPRRGRISKDGHYNFFIVNVAGYLRPQKAPLMQLSPLRAKATLRISPNYATLCSSSQTVPSLTLSIHQRADFQIRFGEPSLPLPPPEAEGEIIFQLRSPFPISRAKARDGRRVTAGLTLRQSCATC</sequence>
<reference evidence="1" key="1">
    <citation type="submission" date="2022-01" db="EMBL/GenBank/DDBJ databases">
        <authorList>
            <person name="King R."/>
        </authorList>
    </citation>
    <scope>NUCLEOTIDE SEQUENCE</scope>
</reference>
<dbReference type="AlphaFoldDB" id="A0A9P0HPF1"/>
<dbReference type="Proteomes" id="UP001152798">
    <property type="component" value="Chromosome 6"/>
</dbReference>
<protein>
    <submittedName>
        <fullName evidence="1">Uncharacterized protein</fullName>
    </submittedName>
</protein>
<proteinExistence type="predicted"/>
<name>A0A9P0HPF1_NEZVI</name>
<keyword evidence="2" id="KW-1185">Reference proteome</keyword>
<evidence type="ECO:0000313" key="1">
    <source>
        <dbReference type="EMBL" id="CAH1405620.1"/>
    </source>
</evidence>
<accession>A0A9P0HPF1</accession>
<evidence type="ECO:0000313" key="2">
    <source>
        <dbReference type="Proteomes" id="UP001152798"/>
    </source>
</evidence>
<dbReference type="EMBL" id="OV725082">
    <property type="protein sequence ID" value="CAH1405620.1"/>
    <property type="molecule type" value="Genomic_DNA"/>
</dbReference>